<keyword evidence="5" id="KW-0175">Coiled coil</keyword>
<dbReference type="Gene3D" id="1.20.1250.20">
    <property type="entry name" value="MFS general substrate transporter like domains"/>
    <property type="match status" value="1"/>
</dbReference>
<feature type="transmembrane region" description="Helical" evidence="6">
    <location>
        <begin position="295"/>
        <end position="315"/>
    </location>
</feature>
<feature type="transmembrane region" description="Helical" evidence="6">
    <location>
        <begin position="125"/>
        <end position="154"/>
    </location>
</feature>
<dbReference type="GO" id="GO:0005886">
    <property type="term" value="C:plasma membrane"/>
    <property type="evidence" value="ECO:0007669"/>
    <property type="project" value="UniProtKB-SubCell"/>
</dbReference>
<comment type="caution">
    <text evidence="8">The sequence shown here is derived from an EMBL/GenBank/DDBJ whole genome shotgun (WGS) entry which is preliminary data.</text>
</comment>
<feature type="coiled-coil region" evidence="5">
    <location>
        <begin position="641"/>
        <end position="675"/>
    </location>
</feature>
<evidence type="ECO:0000256" key="2">
    <source>
        <dbReference type="ARBA" id="ARBA00022692"/>
    </source>
</evidence>
<dbReference type="EMBL" id="PPCV01000010">
    <property type="protein sequence ID" value="RXW31360.1"/>
    <property type="molecule type" value="Genomic_DNA"/>
</dbReference>
<gene>
    <name evidence="8" type="ORF">C1706_12880</name>
</gene>
<dbReference type="InterPro" id="IPR036259">
    <property type="entry name" value="MFS_trans_sf"/>
</dbReference>
<dbReference type="CDD" id="cd17321">
    <property type="entry name" value="MFS_MMR_MDR_like"/>
    <property type="match status" value="1"/>
</dbReference>
<dbReference type="AlphaFoldDB" id="A0A4Q2ECT8"/>
<feature type="transmembrane region" description="Helical" evidence="6">
    <location>
        <begin position="188"/>
        <end position="207"/>
    </location>
</feature>
<keyword evidence="3 6" id="KW-1133">Transmembrane helix</keyword>
<dbReference type="GO" id="GO:0022857">
    <property type="term" value="F:transmembrane transporter activity"/>
    <property type="evidence" value="ECO:0007669"/>
    <property type="project" value="InterPro"/>
</dbReference>
<reference evidence="8 9" key="1">
    <citation type="submission" date="2018-01" db="EMBL/GenBank/DDBJ databases">
        <title>Lactibacter flavus gen. nov., sp. nov., a novel bacterium of the family Propionibacteriaceae isolated from raw milk and dairy products.</title>
        <authorList>
            <person name="Wenning M."/>
            <person name="Breitenwieser F."/>
            <person name="Huptas C."/>
            <person name="von Neubeck M."/>
            <person name="Busse H.-J."/>
            <person name="Scherer S."/>
        </authorList>
    </citation>
    <scope>NUCLEOTIDE SEQUENCE [LARGE SCALE GENOMIC DNA]</scope>
    <source>
        <strain evidence="8 9">VG341</strain>
    </source>
</reference>
<feature type="transmembrane region" description="Helical" evidence="6">
    <location>
        <begin position="227"/>
        <end position="244"/>
    </location>
</feature>
<evidence type="ECO:0000313" key="9">
    <source>
        <dbReference type="Proteomes" id="UP000290624"/>
    </source>
</evidence>
<dbReference type="Pfam" id="PF07690">
    <property type="entry name" value="MFS_1"/>
    <property type="match status" value="1"/>
</dbReference>
<dbReference type="Proteomes" id="UP000290624">
    <property type="component" value="Unassembled WGS sequence"/>
</dbReference>
<accession>A0A4Q2ECT8</accession>
<feature type="transmembrane region" description="Helical" evidence="6">
    <location>
        <begin position="91"/>
        <end position="113"/>
    </location>
</feature>
<evidence type="ECO:0000256" key="1">
    <source>
        <dbReference type="ARBA" id="ARBA00004651"/>
    </source>
</evidence>
<evidence type="ECO:0000256" key="5">
    <source>
        <dbReference type="SAM" id="Coils"/>
    </source>
</evidence>
<evidence type="ECO:0000259" key="7">
    <source>
        <dbReference type="PROSITE" id="PS50850"/>
    </source>
</evidence>
<feature type="transmembrane region" description="Helical" evidence="6">
    <location>
        <begin position="36"/>
        <end position="54"/>
    </location>
</feature>
<dbReference type="PANTHER" id="PTHR23501:SF190">
    <property type="entry name" value="MAJOR FACILITATOR SUPERFAMILY MFS_1"/>
    <property type="match status" value="1"/>
</dbReference>
<evidence type="ECO:0000256" key="4">
    <source>
        <dbReference type="ARBA" id="ARBA00023136"/>
    </source>
</evidence>
<keyword evidence="4 6" id="KW-0472">Membrane</keyword>
<dbReference type="PANTHER" id="PTHR23501">
    <property type="entry name" value="MAJOR FACILITATOR SUPERFAMILY"/>
    <property type="match status" value="1"/>
</dbReference>
<feature type="domain" description="Major facilitator superfamily (MFS) profile" evidence="7">
    <location>
        <begin position="1"/>
        <end position="442"/>
    </location>
</feature>
<sequence>MALYLLGIFMGALDTGIITPARPLISTQLGVDESAGIWMITIYTLAYAAAIPIMGKLADRSGRKPIYLLSIALFGAGSLLCGLSQDVGSFGMLIAARALQAIGGGGILPIATAEVGTTVPQERRGLALGLVGAVYGVANIFGASAGSLVLQIAGAENWQWIFYINIPITLAILVTGALILPNHTSEKVAPIDVWGSLVLVAMILSLLYGLRNLDYLDVATSITSTEVWPFLAAFLALLPVLIVVERRAADPVLHLSYFTDRGIALTLLLSLLSGVILMGVVFVPEFAENALRLPAGSGGYAVIALGLTSGVGAPLSGRLTDRFGPRLVLGFGALICLLAAVSLIGWAIPAPSTVSVMVSLCLLGLGLGFVVGSPLNYMMLERTAPEDSSSALATLSLMRSIGTTLAPAVMVGFLAQAGGVIQADVTAALPRSVPAPALPHAAELQATLTRWKSDPDLADRLGTLDPALLAPTDLTIDPTAGGTLPEPLVQELRTADVTTIVAVSKDVARAMFARETPHTIETITAGVTSGIDGVDAGLAGTADAEKKMTDSLATMSANLTAMAEAQQKMSRQLNEMDEGLAGMRKGVAGLDAGIAGMKKGIAGLDRAVAGMDEGLTAQRAALAGAEQGAAAAAHSPDPGVASQAAAQLAGLRGAVQDLENKRAAAVSQRTGLQAKLDQAVAKRADLVASQAKLQQGRSALAQARTKLTRGRDELLTAHSDLTDARAALLAKQDELRTTREQMVELRDAIPAAFDTALTTYLDEIDQAAPDIELAYQRGLNQGFRGVYLLFGGAAALALVALALVGRPRT</sequence>
<dbReference type="InterPro" id="IPR020846">
    <property type="entry name" value="MFS_dom"/>
</dbReference>
<feature type="transmembrane region" description="Helical" evidence="6">
    <location>
        <begin position="160"/>
        <end position="181"/>
    </location>
</feature>
<evidence type="ECO:0000256" key="6">
    <source>
        <dbReference type="SAM" id="Phobius"/>
    </source>
</evidence>
<evidence type="ECO:0000256" key="3">
    <source>
        <dbReference type="ARBA" id="ARBA00022989"/>
    </source>
</evidence>
<comment type="subcellular location">
    <subcellularLocation>
        <location evidence="1">Cell membrane</location>
        <topology evidence="1">Multi-pass membrane protein</topology>
    </subcellularLocation>
</comment>
<dbReference type="InterPro" id="IPR011701">
    <property type="entry name" value="MFS"/>
</dbReference>
<dbReference type="PROSITE" id="PS50850">
    <property type="entry name" value="MFS"/>
    <property type="match status" value="1"/>
</dbReference>
<feature type="transmembrane region" description="Helical" evidence="6">
    <location>
        <begin position="66"/>
        <end position="85"/>
    </location>
</feature>
<evidence type="ECO:0000313" key="8">
    <source>
        <dbReference type="EMBL" id="RXW31360.1"/>
    </source>
</evidence>
<dbReference type="SUPFAM" id="SSF103473">
    <property type="entry name" value="MFS general substrate transporter"/>
    <property type="match status" value="1"/>
</dbReference>
<feature type="transmembrane region" description="Helical" evidence="6">
    <location>
        <begin position="327"/>
        <end position="348"/>
    </location>
</feature>
<feature type="transmembrane region" description="Helical" evidence="6">
    <location>
        <begin position="354"/>
        <end position="372"/>
    </location>
</feature>
<protein>
    <submittedName>
        <fullName evidence="8">MFS transporter</fullName>
    </submittedName>
</protein>
<keyword evidence="2 6" id="KW-0812">Transmembrane</keyword>
<name>A0A4Q2ECT8_9ACTN</name>
<keyword evidence="9" id="KW-1185">Reference proteome</keyword>
<organism evidence="8 9">
    <name type="scientific">Propioniciclava flava</name>
    <dbReference type="NCBI Taxonomy" id="2072026"/>
    <lineage>
        <taxon>Bacteria</taxon>
        <taxon>Bacillati</taxon>
        <taxon>Actinomycetota</taxon>
        <taxon>Actinomycetes</taxon>
        <taxon>Propionibacteriales</taxon>
        <taxon>Propionibacteriaceae</taxon>
        <taxon>Propioniciclava</taxon>
    </lineage>
</organism>
<feature type="transmembrane region" description="Helical" evidence="6">
    <location>
        <begin position="264"/>
        <end position="283"/>
    </location>
</feature>
<feature type="transmembrane region" description="Helical" evidence="6">
    <location>
        <begin position="786"/>
        <end position="805"/>
    </location>
</feature>
<proteinExistence type="predicted"/>